<feature type="region of interest" description="Disordered" evidence="1">
    <location>
        <begin position="1"/>
        <end position="58"/>
    </location>
</feature>
<name>A0ABS3S7L0_9ACTN</name>
<evidence type="ECO:0000256" key="1">
    <source>
        <dbReference type="SAM" id="MobiDB-lite"/>
    </source>
</evidence>
<dbReference type="RefSeq" id="WP_208251850.1">
    <property type="nucleotide sequence ID" value="NZ_JAGEPF010000040.1"/>
</dbReference>
<accession>A0ABS3S7L0</accession>
<dbReference type="EMBL" id="JAGEPF010000040">
    <property type="protein sequence ID" value="MBO2464987.1"/>
    <property type="molecule type" value="Genomic_DNA"/>
</dbReference>
<proteinExistence type="predicted"/>
<evidence type="ECO:0000313" key="2">
    <source>
        <dbReference type="EMBL" id="MBO2464987.1"/>
    </source>
</evidence>
<keyword evidence="3" id="KW-1185">Reference proteome</keyword>
<dbReference type="Proteomes" id="UP000680206">
    <property type="component" value="Unassembled WGS sequence"/>
</dbReference>
<protein>
    <submittedName>
        <fullName evidence="2">Uncharacterized protein</fullName>
    </submittedName>
</protein>
<reference evidence="2 3" key="1">
    <citation type="submission" date="2021-03" db="EMBL/GenBank/DDBJ databases">
        <title>Actinomadura violae sp. nov., isolated from lichen in Thailand.</title>
        <authorList>
            <person name="Kanchanasin P."/>
            <person name="Saeng-In P."/>
            <person name="Phongsopitanun W."/>
            <person name="Yuki M."/>
            <person name="Kudo T."/>
            <person name="Ohkuma M."/>
            <person name="Tanasupawat S."/>
        </authorList>
    </citation>
    <scope>NUCLEOTIDE SEQUENCE [LARGE SCALE GENOMIC DNA]</scope>
    <source>
        <strain evidence="2 3">LCR2-06</strain>
    </source>
</reference>
<feature type="compositionally biased region" description="Acidic residues" evidence="1">
    <location>
        <begin position="48"/>
        <end position="58"/>
    </location>
</feature>
<dbReference type="InterPro" id="IPR046480">
    <property type="entry name" value="DUF6573"/>
</dbReference>
<sequence length="204" mass="21906">MEKNRPAKTSAETIAEIDALITGRTGRDRTVSPDAMRAAPNGPTDLGTDPDTDLDPDLGTDRVDITDVFGDPIDLYTRADAIADGTLFEVPEDIRRHAGIAVPTALTRAAWEGCVAWTAEDAARTGAIQDQDGRLVDVVWMGMQAARRARPTDDTPIPFTVCRVARDAVPGEDGVEPTEVRLWIVLGADQDGAPCVTIMQPGER</sequence>
<organism evidence="2 3">
    <name type="scientific">Actinomadura violacea</name>
    <dbReference type="NCBI Taxonomy" id="2819934"/>
    <lineage>
        <taxon>Bacteria</taxon>
        <taxon>Bacillati</taxon>
        <taxon>Actinomycetota</taxon>
        <taxon>Actinomycetes</taxon>
        <taxon>Streptosporangiales</taxon>
        <taxon>Thermomonosporaceae</taxon>
        <taxon>Actinomadura</taxon>
    </lineage>
</organism>
<evidence type="ECO:0000313" key="3">
    <source>
        <dbReference type="Proteomes" id="UP000680206"/>
    </source>
</evidence>
<dbReference type="Pfam" id="PF20213">
    <property type="entry name" value="DUF6573"/>
    <property type="match status" value="1"/>
</dbReference>
<comment type="caution">
    <text evidence="2">The sequence shown here is derived from an EMBL/GenBank/DDBJ whole genome shotgun (WGS) entry which is preliminary data.</text>
</comment>
<gene>
    <name evidence="2" type="ORF">J4709_46220</name>
</gene>